<protein>
    <recommendedName>
        <fullName evidence="1">DUF3615 domain-containing protein</fullName>
    </recommendedName>
</protein>
<name>A0AAW1LMI2_SAPOF</name>
<sequence>MVRMIELRASRPEPKFLDGRHLCEDLALGHLKLHKGLDYDFVGFASINVPTFSSIYGYGLHLNFFARPKSAPSHAPAHLMFVEVTIGDPQRIIRCEPLPDIPYTQGDEDKPSSHTVYHPNNEDCPYCEHAKDGSLSKSFCLPPPLM</sequence>
<dbReference type="InterPro" id="IPR022059">
    <property type="entry name" value="DUF3615"/>
</dbReference>
<evidence type="ECO:0000313" key="2">
    <source>
        <dbReference type="EMBL" id="KAK9735235.1"/>
    </source>
</evidence>
<comment type="caution">
    <text evidence="2">The sequence shown here is derived from an EMBL/GenBank/DDBJ whole genome shotgun (WGS) entry which is preliminary data.</text>
</comment>
<evidence type="ECO:0000313" key="3">
    <source>
        <dbReference type="Proteomes" id="UP001443914"/>
    </source>
</evidence>
<organism evidence="2 3">
    <name type="scientific">Saponaria officinalis</name>
    <name type="common">Common soapwort</name>
    <name type="synonym">Lychnis saponaria</name>
    <dbReference type="NCBI Taxonomy" id="3572"/>
    <lineage>
        <taxon>Eukaryota</taxon>
        <taxon>Viridiplantae</taxon>
        <taxon>Streptophyta</taxon>
        <taxon>Embryophyta</taxon>
        <taxon>Tracheophyta</taxon>
        <taxon>Spermatophyta</taxon>
        <taxon>Magnoliopsida</taxon>
        <taxon>eudicotyledons</taxon>
        <taxon>Gunneridae</taxon>
        <taxon>Pentapetalae</taxon>
        <taxon>Caryophyllales</taxon>
        <taxon>Caryophyllaceae</taxon>
        <taxon>Caryophylleae</taxon>
        <taxon>Saponaria</taxon>
    </lineage>
</organism>
<evidence type="ECO:0000259" key="1">
    <source>
        <dbReference type="Pfam" id="PF12274"/>
    </source>
</evidence>
<gene>
    <name evidence="2" type="ORF">RND81_04G192600</name>
</gene>
<feature type="domain" description="DUF3615" evidence="1">
    <location>
        <begin position="27"/>
        <end position="130"/>
    </location>
</feature>
<dbReference type="Proteomes" id="UP001443914">
    <property type="component" value="Unassembled WGS sequence"/>
</dbReference>
<dbReference type="EMBL" id="JBDFQZ010000004">
    <property type="protein sequence ID" value="KAK9735235.1"/>
    <property type="molecule type" value="Genomic_DNA"/>
</dbReference>
<dbReference type="Pfam" id="PF12274">
    <property type="entry name" value="DUF3615"/>
    <property type="match status" value="1"/>
</dbReference>
<accession>A0AAW1LMI2</accession>
<reference evidence="2" key="1">
    <citation type="submission" date="2024-03" db="EMBL/GenBank/DDBJ databases">
        <title>WGS assembly of Saponaria officinalis var. Norfolk2.</title>
        <authorList>
            <person name="Jenkins J."/>
            <person name="Shu S."/>
            <person name="Grimwood J."/>
            <person name="Barry K."/>
            <person name="Goodstein D."/>
            <person name="Schmutz J."/>
            <person name="Leebens-Mack J."/>
            <person name="Osbourn A."/>
        </authorList>
    </citation>
    <scope>NUCLEOTIDE SEQUENCE [LARGE SCALE GENOMIC DNA]</scope>
    <source>
        <strain evidence="2">JIC</strain>
    </source>
</reference>
<keyword evidence="3" id="KW-1185">Reference proteome</keyword>
<dbReference type="AlphaFoldDB" id="A0AAW1LMI2"/>
<proteinExistence type="predicted"/>